<dbReference type="InterPro" id="IPR035437">
    <property type="entry name" value="SNase_OB-fold_sf"/>
</dbReference>
<dbReference type="Pfam" id="PF05901">
    <property type="entry name" value="Excalibur"/>
    <property type="match status" value="1"/>
</dbReference>
<dbReference type="PROSITE" id="PS50830">
    <property type="entry name" value="TNASE_3"/>
    <property type="match status" value="1"/>
</dbReference>
<sequence length="228" mass="25468">MPGGGKAILRAHLGRANRALHHIKTKMRVFLVLILVSLAARAEDWSGRVVGVHDGDTVTVLRDGIGTLVRLDEIDAPELGQAFGREAKKSLSQLCFGRLAEVHEQGRDKYDRLLARLSCAGIDANAEQVRRGLAWFYTRYGHDDGLRALENLARARRVGLWADPRPIPPWEFRHTSSRAASGSGSPCNKEKTCGEFRSCREALFYLHRCGWSRLDRNHDGVPCESLCR</sequence>
<dbReference type="Proteomes" id="UP001497493">
    <property type="component" value="Chromosome"/>
</dbReference>
<dbReference type="SMART" id="SM00318">
    <property type="entry name" value="SNc"/>
    <property type="match status" value="1"/>
</dbReference>
<dbReference type="Gene3D" id="2.40.50.90">
    <property type="match status" value="1"/>
</dbReference>
<protein>
    <submittedName>
        <fullName evidence="5">Prophage MuMc02, nuclease</fullName>
    </submittedName>
</protein>
<feature type="domain" description="TNase-like" evidence="4">
    <location>
        <begin position="43"/>
        <end position="163"/>
    </location>
</feature>
<organism evidence="5 6">
    <name type="scientific">Candidatus Methylocalor cossyra</name>
    <dbReference type="NCBI Taxonomy" id="3108543"/>
    <lineage>
        <taxon>Bacteria</taxon>
        <taxon>Pseudomonadati</taxon>
        <taxon>Pseudomonadota</taxon>
        <taxon>Gammaproteobacteria</taxon>
        <taxon>Methylococcales</taxon>
        <taxon>Methylococcaceae</taxon>
        <taxon>Candidatus Methylocalor</taxon>
    </lineage>
</organism>
<dbReference type="SUPFAM" id="SSF50199">
    <property type="entry name" value="Staphylococcal nuclease"/>
    <property type="match status" value="1"/>
</dbReference>
<keyword evidence="6" id="KW-1185">Reference proteome</keyword>
<evidence type="ECO:0000256" key="3">
    <source>
        <dbReference type="ARBA" id="ARBA00022801"/>
    </source>
</evidence>
<accession>A0ABM9NLZ0</accession>
<dbReference type="InterPro" id="IPR008613">
    <property type="entry name" value="Excalibur_Ca-bd_domain"/>
</dbReference>
<dbReference type="PANTHER" id="PTHR12302">
    <property type="entry name" value="EBNA2 BINDING PROTEIN P100"/>
    <property type="match status" value="1"/>
</dbReference>
<reference evidence="5 6" key="1">
    <citation type="submission" date="2024-04" db="EMBL/GenBank/DDBJ databases">
        <authorList>
            <person name="Cremers G."/>
        </authorList>
    </citation>
    <scope>NUCLEOTIDE SEQUENCE [LARGE SCALE GENOMIC DNA]</scope>
    <source>
        <strain evidence="5">MeCH1-AG</strain>
    </source>
</reference>
<evidence type="ECO:0000313" key="5">
    <source>
        <dbReference type="EMBL" id="CAL1241653.1"/>
    </source>
</evidence>
<name>A0ABM9NLZ0_9GAMM</name>
<dbReference type="PROSITE" id="PS01123">
    <property type="entry name" value="TNASE_1"/>
    <property type="match status" value="1"/>
</dbReference>
<gene>
    <name evidence="5" type="ORF">MECH1_V1_2877</name>
</gene>
<evidence type="ECO:0000256" key="1">
    <source>
        <dbReference type="ARBA" id="ARBA00022722"/>
    </source>
</evidence>
<dbReference type="PANTHER" id="PTHR12302:SF3">
    <property type="entry name" value="SERINE_THREONINE-PROTEIN KINASE 31"/>
    <property type="match status" value="1"/>
</dbReference>
<evidence type="ECO:0000313" key="6">
    <source>
        <dbReference type="Proteomes" id="UP001497493"/>
    </source>
</evidence>
<dbReference type="EMBL" id="OZ026884">
    <property type="protein sequence ID" value="CAL1241653.1"/>
    <property type="molecule type" value="Genomic_DNA"/>
</dbReference>
<keyword evidence="1" id="KW-0540">Nuclease</keyword>
<keyword evidence="2" id="KW-0255">Endonuclease</keyword>
<evidence type="ECO:0000259" key="4">
    <source>
        <dbReference type="PROSITE" id="PS50830"/>
    </source>
</evidence>
<evidence type="ECO:0000256" key="2">
    <source>
        <dbReference type="ARBA" id="ARBA00022759"/>
    </source>
</evidence>
<dbReference type="InterPro" id="IPR002071">
    <property type="entry name" value="Thermonucl_AS"/>
</dbReference>
<dbReference type="Pfam" id="PF00565">
    <property type="entry name" value="SNase"/>
    <property type="match status" value="1"/>
</dbReference>
<dbReference type="InterPro" id="IPR016071">
    <property type="entry name" value="Staphylococal_nuclease_OB-fold"/>
</dbReference>
<keyword evidence="3" id="KW-0378">Hydrolase</keyword>
<proteinExistence type="predicted"/>